<evidence type="ECO:0000259" key="1">
    <source>
        <dbReference type="PROSITE" id="PS50853"/>
    </source>
</evidence>
<evidence type="ECO:0000313" key="2">
    <source>
        <dbReference type="EMBL" id="CAH1981404.1"/>
    </source>
</evidence>
<dbReference type="Gene3D" id="2.60.40.10">
    <property type="entry name" value="Immunoglobulins"/>
    <property type="match status" value="1"/>
</dbReference>
<comment type="caution">
    <text evidence="2">The sequence shown here is derived from an EMBL/GenBank/DDBJ whole genome shotgun (WGS) entry which is preliminary data.</text>
</comment>
<name>A0A9P0KS98_ACAOB</name>
<dbReference type="EMBL" id="CAKOFQ010006908">
    <property type="protein sequence ID" value="CAH1981404.1"/>
    <property type="molecule type" value="Genomic_DNA"/>
</dbReference>
<dbReference type="PROSITE" id="PS50853">
    <property type="entry name" value="FN3"/>
    <property type="match status" value="1"/>
</dbReference>
<accession>A0A9P0KS98</accession>
<dbReference type="InterPro" id="IPR013783">
    <property type="entry name" value="Ig-like_fold"/>
</dbReference>
<dbReference type="OrthoDB" id="3666223at2759"/>
<feature type="domain" description="Fibronectin type-III" evidence="1">
    <location>
        <begin position="5"/>
        <end position="103"/>
    </location>
</feature>
<dbReference type="InterPro" id="IPR036116">
    <property type="entry name" value="FN3_sf"/>
</dbReference>
<dbReference type="AlphaFoldDB" id="A0A9P0KS98"/>
<dbReference type="Pfam" id="PF00041">
    <property type="entry name" value="fn3"/>
    <property type="match status" value="1"/>
</dbReference>
<evidence type="ECO:0000313" key="3">
    <source>
        <dbReference type="Proteomes" id="UP001152888"/>
    </source>
</evidence>
<dbReference type="Proteomes" id="UP001152888">
    <property type="component" value="Unassembled WGS sequence"/>
</dbReference>
<proteinExistence type="predicted"/>
<reference evidence="2" key="1">
    <citation type="submission" date="2022-03" db="EMBL/GenBank/DDBJ databases">
        <authorList>
            <person name="Sayadi A."/>
        </authorList>
    </citation>
    <scope>NUCLEOTIDE SEQUENCE</scope>
</reference>
<dbReference type="SUPFAM" id="SSF49265">
    <property type="entry name" value="Fibronectin type III"/>
    <property type="match status" value="1"/>
</dbReference>
<keyword evidence="3" id="KW-1185">Reference proteome</keyword>
<dbReference type="SMART" id="SM00060">
    <property type="entry name" value="FN3"/>
    <property type="match status" value="1"/>
</dbReference>
<gene>
    <name evidence="2" type="ORF">ACAOBT_LOCUS14460</name>
</gene>
<organism evidence="2 3">
    <name type="scientific">Acanthoscelides obtectus</name>
    <name type="common">Bean weevil</name>
    <name type="synonym">Bruchus obtectus</name>
    <dbReference type="NCBI Taxonomy" id="200917"/>
    <lineage>
        <taxon>Eukaryota</taxon>
        <taxon>Metazoa</taxon>
        <taxon>Ecdysozoa</taxon>
        <taxon>Arthropoda</taxon>
        <taxon>Hexapoda</taxon>
        <taxon>Insecta</taxon>
        <taxon>Pterygota</taxon>
        <taxon>Neoptera</taxon>
        <taxon>Endopterygota</taxon>
        <taxon>Coleoptera</taxon>
        <taxon>Polyphaga</taxon>
        <taxon>Cucujiformia</taxon>
        <taxon>Chrysomeloidea</taxon>
        <taxon>Chrysomelidae</taxon>
        <taxon>Bruchinae</taxon>
        <taxon>Bruchini</taxon>
        <taxon>Acanthoscelides</taxon>
    </lineage>
</organism>
<protein>
    <recommendedName>
        <fullName evidence="1">Fibronectin type-III domain-containing protein</fullName>
    </recommendedName>
</protein>
<dbReference type="FunFam" id="2.60.40.10:FF:001529">
    <property type="entry name" value="Cell adhesion molecule"/>
    <property type="match status" value="1"/>
</dbReference>
<dbReference type="InterPro" id="IPR003961">
    <property type="entry name" value="FN3_dom"/>
</dbReference>
<dbReference type="CDD" id="cd00063">
    <property type="entry name" value="FN3"/>
    <property type="match status" value="1"/>
</dbReference>
<sequence>MPQVAPQLVVGKAYNSTAMNISWVAVEQTREKVRGKLIGHRIKYWKNGTDEQDAVYYLSRTTRPWALIVGLQPDTYYFVKAMVYNAAGEGPESERYFAIFLQNCLIFPWKTVAVNY</sequence>